<name>A0A8S9ND25_BRACR</name>
<dbReference type="AlphaFoldDB" id="A0A8S9ND25"/>
<evidence type="ECO:0000256" key="1">
    <source>
        <dbReference type="SAM" id="MobiDB-lite"/>
    </source>
</evidence>
<feature type="region of interest" description="Disordered" evidence="1">
    <location>
        <begin position="21"/>
        <end position="71"/>
    </location>
</feature>
<accession>A0A8S9ND25</accession>
<evidence type="ECO:0000313" key="3">
    <source>
        <dbReference type="Proteomes" id="UP000712600"/>
    </source>
</evidence>
<comment type="caution">
    <text evidence="2">The sequence shown here is derived from an EMBL/GenBank/DDBJ whole genome shotgun (WGS) entry which is preliminary data.</text>
</comment>
<proteinExistence type="predicted"/>
<dbReference type="Proteomes" id="UP000712600">
    <property type="component" value="Unassembled WGS sequence"/>
</dbReference>
<evidence type="ECO:0000313" key="2">
    <source>
        <dbReference type="EMBL" id="KAF3499049.1"/>
    </source>
</evidence>
<feature type="compositionally biased region" description="Basic and acidic residues" evidence="1">
    <location>
        <begin position="21"/>
        <end position="32"/>
    </location>
</feature>
<organism evidence="2 3">
    <name type="scientific">Brassica cretica</name>
    <name type="common">Mustard</name>
    <dbReference type="NCBI Taxonomy" id="69181"/>
    <lineage>
        <taxon>Eukaryota</taxon>
        <taxon>Viridiplantae</taxon>
        <taxon>Streptophyta</taxon>
        <taxon>Embryophyta</taxon>
        <taxon>Tracheophyta</taxon>
        <taxon>Spermatophyta</taxon>
        <taxon>Magnoliopsida</taxon>
        <taxon>eudicotyledons</taxon>
        <taxon>Gunneridae</taxon>
        <taxon>Pentapetalae</taxon>
        <taxon>rosids</taxon>
        <taxon>malvids</taxon>
        <taxon>Brassicales</taxon>
        <taxon>Brassicaceae</taxon>
        <taxon>Brassiceae</taxon>
        <taxon>Brassica</taxon>
    </lineage>
</organism>
<reference evidence="2" key="1">
    <citation type="submission" date="2019-12" db="EMBL/GenBank/DDBJ databases">
        <title>Genome sequencing and annotation of Brassica cretica.</title>
        <authorList>
            <person name="Studholme D.J."/>
            <person name="Sarris P."/>
        </authorList>
    </citation>
    <scope>NUCLEOTIDE SEQUENCE</scope>
    <source>
        <strain evidence="2">PFS-109/04</strain>
        <tissue evidence="2">Leaf</tissue>
    </source>
</reference>
<sequence>MLQVIDKFVFVYQAFSKMRTVSEERDEDHVGDEAEDGDEAEEGDEADVRDEAEEGHEAEDHDGEEDADIPVVADAEDYSEYGKVKDEDEKEDDEICFDDYKGAYGCEGEGSSVVGVLNTCLLFKRRMLEKIPCSHAIADGTAAGTHMLSSGSKTWSGETEEIKMAILVGAIQDERTQTPEATQGLSVLSLQRNWP</sequence>
<dbReference type="EMBL" id="QGKX02001621">
    <property type="protein sequence ID" value="KAF3499049.1"/>
    <property type="molecule type" value="Genomic_DNA"/>
</dbReference>
<gene>
    <name evidence="2" type="ORF">F2Q69_00041599</name>
</gene>
<feature type="compositionally biased region" description="Acidic residues" evidence="1">
    <location>
        <begin position="33"/>
        <end position="71"/>
    </location>
</feature>
<protein>
    <submittedName>
        <fullName evidence="2">Uncharacterized protein</fullName>
    </submittedName>
</protein>